<evidence type="ECO:0008006" key="4">
    <source>
        <dbReference type="Google" id="ProtNLM"/>
    </source>
</evidence>
<reference evidence="2 3" key="1">
    <citation type="submission" date="2014-12" db="EMBL/GenBank/DDBJ databases">
        <title>Genome sequencing of Brevundimonas nasdae TPW30.</title>
        <authorList>
            <person name="Tan P.W."/>
            <person name="Chan K.-G."/>
        </authorList>
    </citation>
    <scope>NUCLEOTIDE SEQUENCE [LARGE SCALE GENOMIC DNA]</scope>
    <source>
        <strain evidence="2 3">TPW30</strain>
    </source>
</reference>
<organism evidence="2 3">
    <name type="scientific">Brevundimonas nasdae</name>
    <dbReference type="NCBI Taxonomy" id="172043"/>
    <lineage>
        <taxon>Bacteria</taxon>
        <taxon>Pseudomonadati</taxon>
        <taxon>Pseudomonadota</taxon>
        <taxon>Alphaproteobacteria</taxon>
        <taxon>Caulobacterales</taxon>
        <taxon>Caulobacteraceae</taxon>
        <taxon>Brevundimonas</taxon>
    </lineage>
</organism>
<feature type="transmembrane region" description="Helical" evidence="1">
    <location>
        <begin position="165"/>
        <end position="186"/>
    </location>
</feature>
<dbReference type="STRING" id="172043.RM53_04650"/>
<feature type="transmembrane region" description="Helical" evidence="1">
    <location>
        <begin position="140"/>
        <end position="159"/>
    </location>
</feature>
<accession>A0A0B4DZL4</accession>
<dbReference type="RefSeq" id="WP_039244703.1">
    <property type="nucleotide sequence ID" value="NZ_JWSY01000005.1"/>
</dbReference>
<proteinExistence type="predicted"/>
<feature type="transmembrane region" description="Helical" evidence="1">
    <location>
        <begin position="62"/>
        <end position="81"/>
    </location>
</feature>
<sequence length="222" mass="24871">MDLLKILRSFEEFLFEAVSWLVFYPLTLWRILRGPLAAMDYSDREQSDSEEHRYDDALSPPLFLLATIVLTNLLSMALHVPQPPEATDLSRVVYASQQNLVLFRSLAFSLIPLVAAVTLLRHEKKRIARETLRAPFYAQCYLAAVCVAFVSVGGAIFQRPELPNAVGAAIMIVGAAWFLFVQSRWFARRLNVSKARGAVIAVLALIRALIYLLAILVPVSLI</sequence>
<protein>
    <recommendedName>
        <fullName evidence="4">Permease</fullName>
    </recommendedName>
</protein>
<dbReference type="EMBL" id="JWSY01000005">
    <property type="protein sequence ID" value="KIC59708.1"/>
    <property type="molecule type" value="Genomic_DNA"/>
</dbReference>
<feature type="transmembrane region" description="Helical" evidence="1">
    <location>
        <begin position="101"/>
        <end position="120"/>
    </location>
</feature>
<keyword evidence="1" id="KW-1133">Transmembrane helix</keyword>
<gene>
    <name evidence="2" type="ORF">RM53_04650</name>
</gene>
<dbReference type="Proteomes" id="UP000031166">
    <property type="component" value="Unassembled WGS sequence"/>
</dbReference>
<keyword evidence="1" id="KW-0812">Transmembrane</keyword>
<name>A0A0B4DZL4_9CAUL</name>
<evidence type="ECO:0000256" key="1">
    <source>
        <dbReference type="SAM" id="Phobius"/>
    </source>
</evidence>
<dbReference type="AlphaFoldDB" id="A0A0B4DZL4"/>
<comment type="caution">
    <text evidence="2">The sequence shown here is derived from an EMBL/GenBank/DDBJ whole genome shotgun (WGS) entry which is preliminary data.</text>
</comment>
<evidence type="ECO:0000313" key="3">
    <source>
        <dbReference type="Proteomes" id="UP000031166"/>
    </source>
</evidence>
<evidence type="ECO:0000313" key="2">
    <source>
        <dbReference type="EMBL" id="KIC59708.1"/>
    </source>
</evidence>
<feature type="transmembrane region" description="Helical" evidence="1">
    <location>
        <begin position="13"/>
        <end position="32"/>
    </location>
</feature>
<feature type="transmembrane region" description="Helical" evidence="1">
    <location>
        <begin position="198"/>
        <end position="221"/>
    </location>
</feature>
<keyword evidence="1" id="KW-0472">Membrane</keyword>